<name>A0A7W9TIL1_9ACTN</name>
<dbReference type="EC" id="1.13.11.80" evidence="1"/>
<dbReference type="GO" id="GO:0006635">
    <property type="term" value="P:fatty acid beta-oxidation"/>
    <property type="evidence" value="ECO:0007669"/>
    <property type="project" value="TreeGrafter"/>
</dbReference>
<protein>
    <submittedName>
        <fullName evidence="1">Thioesterase DpgC</fullName>
        <ecNumber evidence="1">1.13.11.80</ecNumber>
    </submittedName>
</protein>
<gene>
    <name evidence="1" type="ORF">HNR57_007364</name>
</gene>
<reference evidence="1 2" key="1">
    <citation type="submission" date="2020-08" db="EMBL/GenBank/DDBJ databases">
        <title>Genomic Encyclopedia of Type Strains, Phase IV (KMG-IV): sequencing the most valuable type-strain genomes for metagenomic binning, comparative biology and taxonomic classification.</title>
        <authorList>
            <person name="Goeker M."/>
        </authorList>
    </citation>
    <scope>NUCLEOTIDE SEQUENCE [LARGE SCALE GENOMIC DNA]</scope>
    <source>
        <strain evidence="1 2">DSM 43350</strain>
    </source>
</reference>
<dbReference type="Pfam" id="PF00378">
    <property type="entry name" value="ECH_1"/>
    <property type="match status" value="1"/>
</dbReference>
<dbReference type="PANTHER" id="PTHR11941">
    <property type="entry name" value="ENOYL-COA HYDRATASE-RELATED"/>
    <property type="match status" value="1"/>
</dbReference>
<dbReference type="AlphaFoldDB" id="A0A7W9TIL1"/>
<dbReference type="SUPFAM" id="SSF52096">
    <property type="entry name" value="ClpP/crotonase"/>
    <property type="match status" value="1"/>
</dbReference>
<keyword evidence="2" id="KW-1185">Reference proteome</keyword>
<comment type="caution">
    <text evidence="1">The sequence shown here is derived from an EMBL/GenBank/DDBJ whole genome shotgun (WGS) entry which is preliminary data.</text>
</comment>
<organism evidence="1 2">
    <name type="scientific">Streptomyces paradoxus</name>
    <dbReference type="NCBI Taxonomy" id="66375"/>
    <lineage>
        <taxon>Bacteria</taxon>
        <taxon>Bacillati</taxon>
        <taxon>Actinomycetota</taxon>
        <taxon>Actinomycetes</taxon>
        <taxon>Kitasatosporales</taxon>
        <taxon>Streptomycetaceae</taxon>
        <taxon>Streptomyces</taxon>
    </lineage>
</organism>
<evidence type="ECO:0000313" key="2">
    <source>
        <dbReference type="Proteomes" id="UP000591537"/>
    </source>
</evidence>
<dbReference type="InterPro" id="IPR053482">
    <property type="entry name" value="DPA-CoA_Dioxygenase"/>
</dbReference>
<evidence type="ECO:0000313" key="1">
    <source>
        <dbReference type="EMBL" id="MBB6081413.1"/>
    </source>
</evidence>
<dbReference type="GO" id="GO:0016491">
    <property type="term" value="F:oxidoreductase activity"/>
    <property type="evidence" value="ECO:0007669"/>
    <property type="project" value="UniProtKB-KW"/>
</dbReference>
<proteinExistence type="predicted"/>
<dbReference type="Gene3D" id="1.20.58.1300">
    <property type="match status" value="1"/>
</dbReference>
<dbReference type="Proteomes" id="UP000591537">
    <property type="component" value="Unassembled WGS sequence"/>
</dbReference>
<sequence length="453" mass="49663">MTPGHDLRAVRAGLDQARTVIARAAQHTDEVLHALPVPEHRSLEQRNTACAAIDATRTLRTAFLAAHVDAVYDELTVGRTRHLRVTELARAAATSFPGLVPTDEQLADERARPQAHKEGREVDQGIFLQHVLLSPQAGPHLLDAMLRPTPGALGLLPEFSRTGKIELPSVRLERTGAVARLTLCREDALNAEDNQQVDDMETAVDLALLDPAVEVGLVRGGEMTHPRYRGRRVFSAGINLKTLHGGGISLTDFLLRRELGYIHKLVRGVLTDDDTAWRSRTVEKPWIAVVDTFAIGGGCQLLLAFDHVIAAADAYVSLPAAQEGIIPGASNYRLTRAAGPRLARQIILEGRRIFASEPDARLLIDEVHDHGDLDAAVEGAVERFQGSAVLANRRMLNLAEESPDAFRQYMAEFALQQSLRLYSSDVLDKVGRFSEAATERRTPVHPPATEQER</sequence>
<keyword evidence="1" id="KW-0560">Oxidoreductase</keyword>
<dbReference type="InterPro" id="IPR029045">
    <property type="entry name" value="ClpP/crotonase-like_dom_sf"/>
</dbReference>
<dbReference type="NCBIfam" id="NF042432">
    <property type="entry name" value="DHPACoAdixog_DpgC"/>
    <property type="match status" value="1"/>
</dbReference>
<dbReference type="InterPro" id="IPR001753">
    <property type="entry name" value="Enoyl-CoA_hydra/iso"/>
</dbReference>
<dbReference type="PANTHER" id="PTHR11941:SF54">
    <property type="entry name" value="ENOYL-COA HYDRATASE, MITOCHONDRIAL"/>
    <property type="match status" value="1"/>
</dbReference>
<accession>A0A7W9TIL1</accession>
<dbReference type="CDD" id="cd06558">
    <property type="entry name" value="crotonase-like"/>
    <property type="match status" value="1"/>
</dbReference>
<dbReference type="EMBL" id="JACHGV010000018">
    <property type="protein sequence ID" value="MBB6081413.1"/>
    <property type="molecule type" value="Genomic_DNA"/>
</dbReference>
<dbReference type="RefSeq" id="WP_313675763.1">
    <property type="nucleotide sequence ID" value="NZ_BAAARS010000017.1"/>
</dbReference>
<dbReference type="Gene3D" id="3.90.226.10">
    <property type="entry name" value="2-enoyl-CoA Hydratase, Chain A, domain 1"/>
    <property type="match status" value="1"/>
</dbReference>